<accession>A0AC60PNR3</accession>
<name>A0AC60PNR3_IXOPE</name>
<protein>
    <submittedName>
        <fullName evidence="1">Uncharacterized protein</fullName>
    </submittedName>
</protein>
<sequence length="1281" mass="143900">FPEKPLFDAPCYQILALPICGRALMAPSTNCLFFPSYLTVDCCEHFEPSPTNHAALYVPLPVSVEVEQSVVEAEANSSVTLTCLATGHPAVTTLLWSRAPDDAAATNGTGHSNSSSVVINNNNATSSDASLKRETNVTQISEVTYQAQLTLESLRREDNGTYVCYAANEYNVTMALQDVLVLESPEVNLSSLKAEDARTAKLSWRVRNYSTEADWLDVHNAVPPNMTSYLVHYLAPGATYGFRLAAVNSVGNGPWEQRNITMPPDVPPKINQVHLLATTNETLVFAWRRPSHDNGANISQYNLELFRPGQTHRNQTTLSAEPQNRLKHMYVYVGLTPGEQYVFQVSLEGHAFFRRETGLFDTERLKEPHEVNSTTHKYTLTIKPNTNYTVRICTVNKAGCGNLSGVTAKSTCTSPPIGPAQLPKFNLQKMEREKRQQQLKLHLKRVSERNGNILCYRVIVVKLARGETLESLPKDQRQLNITSYQEVHKGNSNGAYIAEAISSDKFVEEVVLGDDRNRVCSAESALRSPSFSTEDARLWRGVTENPAHNTSETPPSASTFETEYVRDGALAANTNYTGFVQVHVRGSNGTLLSQQSPYFAPVETGADRNHITAESPAAIVFGVICGLVLVALMMVIIVCIMNGAGIAGWTPRSGMYDGAKWVNSFVISSRIILSSRSGVNAGEGEALLRRPTPSPSQADNLPTAFIKRHCDSDLLFQSEFEMLPERFRDRMTLASDAPENLHKNRYPDIKAFDQTRVKLTPIDGIPGSDYINANFVEGFGGKKMFICAQGPLDRTVTDFWRMIWEHRVSVIVMLTGIEENGKVKCAQYWSDDGPKEIEKQYTVRVMTTKKYSDYIVRRFFVEHTEGGIAEEREMLQFHFTMWKDFLAPEQPSWLLRFIKRVNEHYVSDRGPLLVHCSAGVGRTGTFVAIDSLLEELEKTEEVDIFSCVSSLRKQRNFLVQSLKQYIFIYRALLEHAQFGDTEIEIQHLRDHYLQLKEKLGNSEKTGMVLEFEKLGDVIEDPKTCCVGMMDMNVGKNRYDFIVPYDFNRVILPVSPSRDHSSYINASFVQGYDRSLSFIITQDPLDCTVVEFWRMIKEQCISTIVMLSELGEGQTKCQQYWPSDGELMCDYVKVKFVSQDVGNHFIRREFDVINVKQGDSHRTTQLQYLGWVGQPVMDADSTASVLCLVECAQQGQMQHPNSGPITVHCSGGGDRSSVFVTLSVLIQQLKAEERVDVFQAARYTRSQRHCMLQTPNQYEFLYRGLLTYIESHNLCNMGDTQL</sequence>
<evidence type="ECO:0000313" key="1">
    <source>
        <dbReference type="EMBL" id="KAG0422652.1"/>
    </source>
</evidence>
<keyword evidence="2" id="KW-1185">Reference proteome</keyword>
<dbReference type="Proteomes" id="UP000805193">
    <property type="component" value="Unassembled WGS sequence"/>
</dbReference>
<feature type="non-terminal residue" evidence="1">
    <location>
        <position position="1"/>
    </location>
</feature>
<gene>
    <name evidence="1" type="ORF">HPB47_001542</name>
</gene>
<evidence type="ECO:0000313" key="2">
    <source>
        <dbReference type="Proteomes" id="UP000805193"/>
    </source>
</evidence>
<dbReference type="EMBL" id="JABSTQ010010199">
    <property type="protein sequence ID" value="KAG0422652.1"/>
    <property type="molecule type" value="Genomic_DNA"/>
</dbReference>
<reference evidence="1 2" key="1">
    <citation type="journal article" date="2020" name="Cell">
        <title>Large-Scale Comparative Analyses of Tick Genomes Elucidate Their Genetic Diversity and Vector Capacities.</title>
        <authorList>
            <consortium name="Tick Genome and Microbiome Consortium (TIGMIC)"/>
            <person name="Jia N."/>
            <person name="Wang J."/>
            <person name="Shi W."/>
            <person name="Du L."/>
            <person name="Sun Y."/>
            <person name="Zhan W."/>
            <person name="Jiang J.F."/>
            <person name="Wang Q."/>
            <person name="Zhang B."/>
            <person name="Ji P."/>
            <person name="Bell-Sakyi L."/>
            <person name="Cui X.M."/>
            <person name="Yuan T.T."/>
            <person name="Jiang B.G."/>
            <person name="Yang W.F."/>
            <person name="Lam T.T."/>
            <person name="Chang Q.C."/>
            <person name="Ding S.J."/>
            <person name="Wang X.J."/>
            <person name="Zhu J.G."/>
            <person name="Ruan X.D."/>
            <person name="Zhao L."/>
            <person name="Wei J.T."/>
            <person name="Ye R.Z."/>
            <person name="Que T.C."/>
            <person name="Du C.H."/>
            <person name="Zhou Y.H."/>
            <person name="Cheng J.X."/>
            <person name="Dai P.F."/>
            <person name="Guo W.B."/>
            <person name="Han X.H."/>
            <person name="Huang E.J."/>
            <person name="Li L.F."/>
            <person name="Wei W."/>
            <person name="Gao Y.C."/>
            <person name="Liu J.Z."/>
            <person name="Shao H.Z."/>
            <person name="Wang X."/>
            <person name="Wang C.C."/>
            <person name="Yang T.C."/>
            <person name="Huo Q.B."/>
            <person name="Li W."/>
            <person name="Chen H.Y."/>
            <person name="Chen S.E."/>
            <person name="Zhou L.G."/>
            <person name="Ni X.B."/>
            <person name="Tian J.H."/>
            <person name="Sheng Y."/>
            <person name="Liu T."/>
            <person name="Pan Y.S."/>
            <person name="Xia L.Y."/>
            <person name="Li J."/>
            <person name="Zhao F."/>
            <person name="Cao W.C."/>
        </authorList>
    </citation>
    <scope>NUCLEOTIDE SEQUENCE [LARGE SCALE GENOMIC DNA]</scope>
    <source>
        <strain evidence="1">Iper-2018</strain>
    </source>
</reference>
<proteinExistence type="predicted"/>
<organism evidence="1 2">
    <name type="scientific">Ixodes persulcatus</name>
    <name type="common">Taiga tick</name>
    <dbReference type="NCBI Taxonomy" id="34615"/>
    <lineage>
        <taxon>Eukaryota</taxon>
        <taxon>Metazoa</taxon>
        <taxon>Ecdysozoa</taxon>
        <taxon>Arthropoda</taxon>
        <taxon>Chelicerata</taxon>
        <taxon>Arachnida</taxon>
        <taxon>Acari</taxon>
        <taxon>Parasitiformes</taxon>
        <taxon>Ixodida</taxon>
        <taxon>Ixodoidea</taxon>
        <taxon>Ixodidae</taxon>
        <taxon>Ixodinae</taxon>
        <taxon>Ixodes</taxon>
    </lineage>
</organism>
<comment type="caution">
    <text evidence="1">The sequence shown here is derived from an EMBL/GenBank/DDBJ whole genome shotgun (WGS) entry which is preliminary data.</text>
</comment>